<keyword evidence="6" id="KW-0489">Methyltransferase</keyword>
<keyword evidence="2 5" id="KW-0812">Transmembrane</keyword>
<dbReference type="InterPro" id="IPR052527">
    <property type="entry name" value="Metal_cation-efflux_comp"/>
</dbReference>
<dbReference type="RefSeq" id="WP_307335132.1">
    <property type="nucleotide sequence ID" value="NZ_JAUSUQ010000001.1"/>
</dbReference>
<evidence type="ECO:0000313" key="7">
    <source>
        <dbReference type="Proteomes" id="UP001232445"/>
    </source>
</evidence>
<evidence type="ECO:0000256" key="3">
    <source>
        <dbReference type="ARBA" id="ARBA00022989"/>
    </source>
</evidence>
<evidence type="ECO:0000256" key="4">
    <source>
        <dbReference type="ARBA" id="ARBA00023136"/>
    </source>
</evidence>
<comment type="subcellular location">
    <subcellularLocation>
        <location evidence="1">Membrane</location>
        <topology evidence="1">Multi-pass membrane protein</topology>
    </subcellularLocation>
</comment>
<evidence type="ECO:0000256" key="5">
    <source>
        <dbReference type="SAM" id="Phobius"/>
    </source>
</evidence>
<name>A0ABU0CMZ0_9BACI</name>
<dbReference type="PANTHER" id="PTHR43847:SF1">
    <property type="entry name" value="BLL3993 PROTEIN"/>
    <property type="match status" value="1"/>
</dbReference>
<dbReference type="EMBL" id="JAUSUQ010000001">
    <property type="protein sequence ID" value="MDQ0337776.1"/>
    <property type="molecule type" value="Genomic_DNA"/>
</dbReference>
<gene>
    <name evidence="6" type="ORF">J2S00_000546</name>
</gene>
<organism evidence="6 7">
    <name type="scientific">Caldalkalibacillus uzonensis</name>
    <dbReference type="NCBI Taxonomy" id="353224"/>
    <lineage>
        <taxon>Bacteria</taxon>
        <taxon>Bacillati</taxon>
        <taxon>Bacillota</taxon>
        <taxon>Bacilli</taxon>
        <taxon>Bacillales</taxon>
        <taxon>Bacillaceae</taxon>
        <taxon>Caldalkalibacillus</taxon>
    </lineage>
</organism>
<dbReference type="GO" id="GO:0008168">
    <property type="term" value="F:methyltransferase activity"/>
    <property type="evidence" value="ECO:0007669"/>
    <property type="project" value="UniProtKB-KW"/>
</dbReference>
<keyword evidence="6" id="KW-0808">Transferase</keyword>
<sequence length="182" mass="20972">MTLFWIVIVFVIIERVLELGIAAHNAKWMFAQGAYEVGRSHYKYMVLVHMGFFLVLISEVLFWSTGLPSWWPLPLAVFGLAQSLRVWCLLSLGRFWNTRIIVLPGAKVVTRGPYRFIRHPNYVVVLLEFVSLPLLFQAYVTACLFTVLKLILLAVRIPLEEKALQRATDYAQAFRGKSRFLP</sequence>
<keyword evidence="3 5" id="KW-1133">Transmembrane helix</keyword>
<evidence type="ECO:0000313" key="6">
    <source>
        <dbReference type="EMBL" id="MDQ0337776.1"/>
    </source>
</evidence>
<proteinExistence type="predicted"/>
<evidence type="ECO:0000256" key="1">
    <source>
        <dbReference type="ARBA" id="ARBA00004141"/>
    </source>
</evidence>
<accession>A0ABU0CMZ0</accession>
<reference evidence="6 7" key="1">
    <citation type="submission" date="2023-07" db="EMBL/GenBank/DDBJ databases">
        <title>Genomic Encyclopedia of Type Strains, Phase IV (KMG-IV): sequencing the most valuable type-strain genomes for metagenomic binning, comparative biology and taxonomic classification.</title>
        <authorList>
            <person name="Goeker M."/>
        </authorList>
    </citation>
    <scope>NUCLEOTIDE SEQUENCE [LARGE SCALE GENOMIC DNA]</scope>
    <source>
        <strain evidence="6 7">DSM 17740</strain>
    </source>
</reference>
<dbReference type="Pfam" id="PF04140">
    <property type="entry name" value="ICMT"/>
    <property type="match status" value="1"/>
</dbReference>
<feature type="transmembrane region" description="Helical" evidence="5">
    <location>
        <begin position="138"/>
        <end position="159"/>
    </location>
</feature>
<evidence type="ECO:0000256" key="2">
    <source>
        <dbReference type="ARBA" id="ARBA00022692"/>
    </source>
</evidence>
<dbReference type="PANTHER" id="PTHR43847">
    <property type="entry name" value="BLL3993 PROTEIN"/>
    <property type="match status" value="1"/>
</dbReference>
<keyword evidence="7" id="KW-1185">Reference proteome</keyword>
<dbReference type="InterPro" id="IPR007269">
    <property type="entry name" value="ICMT_MeTrfase"/>
</dbReference>
<comment type="caution">
    <text evidence="6">The sequence shown here is derived from an EMBL/GenBank/DDBJ whole genome shotgun (WGS) entry which is preliminary data.</text>
</comment>
<dbReference type="Gene3D" id="1.20.120.1630">
    <property type="match status" value="1"/>
</dbReference>
<dbReference type="Proteomes" id="UP001232445">
    <property type="component" value="Unassembled WGS sequence"/>
</dbReference>
<feature type="transmembrane region" description="Helical" evidence="5">
    <location>
        <begin position="6"/>
        <end position="23"/>
    </location>
</feature>
<protein>
    <submittedName>
        <fullName evidence="6">Methyltransferase</fullName>
    </submittedName>
</protein>
<dbReference type="GO" id="GO:0032259">
    <property type="term" value="P:methylation"/>
    <property type="evidence" value="ECO:0007669"/>
    <property type="project" value="UniProtKB-KW"/>
</dbReference>
<keyword evidence="4 5" id="KW-0472">Membrane</keyword>
<feature type="transmembrane region" description="Helical" evidence="5">
    <location>
        <begin position="44"/>
        <end position="63"/>
    </location>
</feature>